<dbReference type="EMBL" id="QKWP01000802">
    <property type="protein sequence ID" value="RIB14724.1"/>
    <property type="molecule type" value="Genomic_DNA"/>
</dbReference>
<gene>
    <name evidence="5" type="ORF">C2G38_1633450</name>
</gene>
<feature type="region of interest" description="Disordered" evidence="3">
    <location>
        <begin position="352"/>
        <end position="372"/>
    </location>
</feature>
<dbReference type="Pfam" id="PF24681">
    <property type="entry name" value="Kelch_KLHDC2_KLHL20_DRC7"/>
    <property type="match status" value="1"/>
</dbReference>
<evidence type="ECO:0000256" key="4">
    <source>
        <dbReference type="SAM" id="Phobius"/>
    </source>
</evidence>
<keyword evidence="1" id="KW-0880">Kelch repeat</keyword>
<evidence type="ECO:0008006" key="7">
    <source>
        <dbReference type="Google" id="ProtNLM"/>
    </source>
</evidence>
<evidence type="ECO:0000256" key="1">
    <source>
        <dbReference type="ARBA" id="ARBA00022441"/>
    </source>
</evidence>
<evidence type="ECO:0000313" key="5">
    <source>
        <dbReference type="EMBL" id="RIB14724.1"/>
    </source>
</evidence>
<evidence type="ECO:0000256" key="3">
    <source>
        <dbReference type="SAM" id="MobiDB-lite"/>
    </source>
</evidence>
<comment type="caution">
    <text evidence="5">The sequence shown here is derived from an EMBL/GenBank/DDBJ whole genome shotgun (WGS) entry which is preliminary data.</text>
</comment>
<evidence type="ECO:0000256" key="2">
    <source>
        <dbReference type="ARBA" id="ARBA00022737"/>
    </source>
</evidence>
<dbReference type="InterPro" id="IPR015915">
    <property type="entry name" value="Kelch-typ_b-propeller"/>
</dbReference>
<keyword evidence="4" id="KW-0472">Membrane</keyword>
<reference evidence="5 6" key="1">
    <citation type="submission" date="2018-06" db="EMBL/GenBank/DDBJ databases">
        <title>Comparative genomics reveals the genomic features of Rhizophagus irregularis, R. cerebriforme, R. diaphanum and Gigaspora rosea, and their symbiotic lifestyle signature.</title>
        <authorList>
            <person name="Morin E."/>
            <person name="San Clemente H."/>
            <person name="Chen E.C.H."/>
            <person name="De La Providencia I."/>
            <person name="Hainaut M."/>
            <person name="Kuo A."/>
            <person name="Kohler A."/>
            <person name="Murat C."/>
            <person name="Tang N."/>
            <person name="Roy S."/>
            <person name="Loubradou J."/>
            <person name="Henrissat B."/>
            <person name="Grigoriev I.V."/>
            <person name="Corradi N."/>
            <person name="Roux C."/>
            <person name="Martin F.M."/>
        </authorList>
    </citation>
    <scope>NUCLEOTIDE SEQUENCE [LARGE SCALE GENOMIC DNA]</scope>
    <source>
        <strain evidence="5 6">DAOM 194757</strain>
    </source>
</reference>
<dbReference type="STRING" id="44941.A0A397UWW4"/>
<organism evidence="5 6">
    <name type="scientific">Gigaspora rosea</name>
    <dbReference type="NCBI Taxonomy" id="44941"/>
    <lineage>
        <taxon>Eukaryota</taxon>
        <taxon>Fungi</taxon>
        <taxon>Fungi incertae sedis</taxon>
        <taxon>Mucoromycota</taxon>
        <taxon>Glomeromycotina</taxon>
        <taxon>Glomeromycetes</taxon>
        <taxon>Diversisporales</taxon>
        <taxon>Gigasporaceae</taxon>
        <taxon>Gigaspora</taxon>
    </lineage>
</organism>
<keyword evidence="2" id="KW-0677">Repeat</keyword>
<dbReference type="Gene3D" id="2.120.10.80">
    <property type="entry name" value="Kelch-type beta propeller"/>
    <property type="match status" value="2"/>
</dbReference>
<keyword evidence="4" id="KW-0812">Transmembrane</keyword>
<dbReference type="Proteomes" id="UP000266673">
    <property type="component" value="Unassembled WGS sequence"/>
</dbReference>
<keyword evidence="4" id="KW-1133">Transmembrane helix</keyword>
<dbReference type="AlphaFoldDB" id="A0A397UWW4"/>
<evidence type="ECO:0000313" key="6">
    <source>
        <dbReference type="Proteomes" id="UP000266673"/>
    </source>
</evidence>
<dbReference type="SUPFAM" id="SSF117281">
    <property type="entry name" value="Kelch motif"/>
    <property type="match status" value="1"/>
</dbReference>
<sequence>MLLLKFYIFTFLLSFTFTFAAFIPNGRYLHSSVLIDNKLYFSGGLLSNSSSNITNEFFYLDVSKPFTTTDNVSMPWIDLTYTGGPQKYSATACIGGKNNDMIFIFGGLEPLQSFVNLFDTNKQRWINITSVGNVPPNRSYISCANLDNGLIAIFSGYFNATATYETNDLWIFNTLTLAWSLSNATNAPLSMIQYCAITLPDGNILYIGGVNPGSYVPMNKLPLYNTKSDTWTNLSISGPTPSARGAFSAVLTSDGRIIIFGGSNVNAGVTVLGDLWILDITMFQWSIGKILNPIVNLTLHGHTATLVDNYMFVAFGLFDNHNYSSRIFMLDVSQKDSYKWVTEFTPNITTTTTTPTTTTTVTTSSSNTSSDSKNTSIIIGATFGSIISLIIFVIASILTLKFIDKHVIYS</sequence>
<name>A0A397UWW4_9GLOM</name>
<proteinExistence type="predicted"/>
<keyword evidence="6" id="KW-1185">Reference proteome</keyword>
<protein>
    <recommendedName>
        <fullName evidence="7">Galactose oxidase</fullName>
    </recommendedName>
</protein>
<dbReference type="PANTHER" id="PTHR46093:SF18">
    <property type="entry name" value="FIBRONECTIN TYPE-III DOMAIN-CONTAINING PROTEIN"/>
    <property type="match status" value="1"/>
</dbReference>
<dbReference type="PANTHER" id="PTHR46093">
    <property type="entry name" value="ACYL-COA-BINDING DOMAIN-CONTAINING PROTEIN 5"/>
    <property type="match status" value="1"/>
</dbReference>
<accession>A0A397UWW4</accession>
<dbReference type="OrthoDB" id="432528at2759"/>
<feature type="transmembrane region" description="Helical" evidence="4">
    <location>
        <begin position="377"/>
        <end position="400"/>
    </location>
</feature>